<sequence>MRNIKMTMSRMQLNSKFVNNMFPEWGRFVTAGKLNSGLRDSNYDQLYAYLKQHEAHANENKIMLDRFTQHTVDPLGLMVEEYEVREQAMGWAGAAGYKGSTELEWECLNPDVDEQPVQDLALNVDNVFQADDCDAFDSDVDEAPTEQTMFMANLSSADPVYDEAGPSYDSDILSEHDVDELKKYFLIAHDNLIADCLSKEVFYVATNSELNVSRFTKMHDAHTIVKARCLELEVELSNLHDKIQKDNHNEKHSCYVRDMDGVELIKGSRGSNLYTILVEDMIKSSPIYLLFKASKNKSPVPPVPAVVVPVNSAGTPSSTTIDQDAPSSSHSPSSSELQSPSLHQGIAAESTLMEDNPFAPVDNHLFINVFSLEPSSEASSSGDLSSAESPYVSQTLHHLGKLKHYGDVLKNKARLVAKGCRQEEGIDFEESFAPEEVYISQPEGFVDPDHLTHVYHQKKALYGLKQAPRECDGRLPNVSHCQQTRPCIPLYACVLDTAMALTAYADTDSAGCQDTQRSTSGSAQFLGDQLILWMRSQLTDYSFVFNKIPLYCDNRSAIALCYNNVLKSLSNAH</sequence>
<feature type="region of interest" description="Disordered" evidence="1">
    <location>
        <begin position="310"/>
        <end position="342"/>
    </location>
</feature>
<proteinExistence type="predicted"/>
<comment type="caution">
    <text evidence="2">The sequence shown here is derived from an EMBL/GenBank/DDBJ whole genome shotgun (WGS) entry which is preliminary data.</text>
</comment>
<evidence type="ECO:0000313" key="3">
    <source>
        <dbReference type="Proteomes" id="UP001151760"/>
    </source>
</evidence>
<reference evidence="2" key="2">
    <citation type="submission" date="2022-01" db="EMBL/GenBank/DDBJ databases">
        <authorList>
            <person name="Yamashiro T."/>
            <person name="Shiraishi A."/>
            <person name="Satake H."/>
            <person name="Nakayama K."/>
        </authorList>
    </citation>
    <scope>NUCLEOTIDE SEQUENCE</scope>
</reference>
<name>A0ABQ5FLF4_9ASTR</name>
<organism evidence="2 3">
    <name type="scientific">Tanacetum coccineum</name>
    <dbReference type="NCBI Taxonomy" id="301880"/>
    <lineage>
        <taxon>Eukaryota</taxon>
        <taxon>Viridiplantae</taxon>
        <taxon>Streptophyta</taxon>
        <taxon>Embryophyta</taxon>
        <taxon>Tracheophyta</taxon>
        <taxon>Spermatophyta</taxon>
        <taxon>Magnoliopsida</taxon>
        <taxon>eudicotyledons</taxon>
        <taxon>Gunneridae</taxon>
        <taxon>Pentapetalae</taxon>
        <taxon>asterids</taxon>
        <taxon>campanulids</taxon>
        <taxon>Asterales</taxon>
        <taxon>Asteraceae</taxon>
        <taxon>Asteroideae</taxon>
        <taxon>Anthemideae</taxon>
        <taxon>Anthemidinae</taxon>
        <taxon>Tanacetum</taxon>
    </lineage>
</organism>
<dbReference type="EMBL" id="BQNB010017507">
    <property type="protein sequence ID" value="GJT64004.1"/>
    <property type="molecule type" value="Genomic_DNA"/>
</dbReference>
<gene>
    <name evidence="2" type="ORF">Tco_1015484</name>
</gene>
<reference evidence="2" key="1">
    <citation type="journal article" date="2022" name="Int. J. Mol. Sci.">
        <title>Draft Genome of Tanacetum Coccineum: Genomic Comparison of Closely Related Tanacetum-Family Plants.</title>
        <authorList>
            <person name="Yamashiro T."/>
            <person name="Shiraishi A."/>
            <person name="Nakayama K."/>
            <person name="Satake H."/>
        </authorList>
    </citation>
    <scope>NUCLEOTIDE SEQUENCE</scope>
</reference>
<feature type="compositionally biased region" description="Low complexity" evidence="1">
    <location>
        <begin position="327"/>
        <end position="342"/>
    </location>
</feature>
<protein>
    <submittedName>
        <fullName evidence="2">Retrovirus-related pol polyprotein from transposon TNT 1-94</fullName>
    </submittedName>
</protein>
<accession>A0ABQ5FLF4</accession>
<feature type="compositionally biased region" description="Polar residues" evidence="1">
    <location>
        <begin position="314"/>
        <end position="326"/>
    </location>
</feature>
<dbReference type="Proteomes" id="UP001151760">
    <property type="component" value="Unassembled WGS sequence"/>
</dbReference>
<evidence type="ECO:0000256" key="1">
    <source>
        <dbReference type="SAM" id="MobiDB-lite"/>
    </source>
</evidence>
<evidence type="ECO:0000313" key="2">
    <source>
        <dbReference type="EMBL" id="GJT64004.1"/>
    </source>
</evidence>
<keyword evidence="3" id="KW-1185">Reference proteome</keyword>